<keyword evidence="3" id="KW-1185">Reference proteome</keyword>
<feature type="transmembrane region" description="Helical" evidence="1">
    <location>
        <begin position="77"/>
        <end position="98"/>
    </location>
</feature>
<proteinExistence type="predicted"/>
<gene>
    <name evidence="2" type="ORF">TRFO_11765</name>
</gene>
<protein>
    <submittedName>
        <fullName evidence="2">Uncharacterized protein</fullName>
    </submittedName>
</protein>
<dbReference type="Proteomes" id="UP000179807">
    <property type="component" value="Unassembled WGS sequence"/>
</dbReference>
<sequence>MVSFLPPTFYFALLVLYFIENRFSGYIPTISETGTELPNNDIMVPFFCCIAGSIFYQLSSLSAYVITFYKTNIISRFFLRIITYISSISYILIALFPMDKKPSQHFSSTFLAFFGIIIFQLIVLFSTRCDYSFWRCIVRFIYIIFQVVPLVVCAISSHVWNNRVNVTIQAFGEYSLVILLPFFFISFSKELSNTVMIISADQ</sequence>
<dbReference type="EMBL" id="MLAK01001393">
    <property type="protein sequence ID" value="OHS93546.1"/>
    <property type="molecule type" value="Genomic_DNA"/>
</dbReference>
<evidence type="ECO:0000256" key="1">
    <source>
        <dbReference type="SAM" id="Phobius"/>
    </source>
</evidence>
<keyword evidence="1" id="KW-1133">Transmembrane helix</keyword>
<feature type="transmembrane region" description="Helical" evidence="1">
    <location>
        <begin position="104"/>
        <end position="125"/>
    </location>
</feature>
<dbReference type="AlphaFoldDB" id="A0A1J4J2F3"/>
<feature type="transmembrane region" description="Helical" evidence="1">
    <location>
        <begin position="166"/>
        <end position="187"/>
    </location>
</feature>
<dbReference type="GeneID" id="94830930"/>
<dbReference type="VEuPathDB" id="TrichDB:TRFO_11765"/>
<organism evidence="2 3">
    <name type="scientific">Tritrichomonas foetus</name>
    <dbReference type="NCBI Taxonomy" id="1144522"/>
    <lineage>
        <taxon>Eukaryota</taxon>
        <taxon>Metamonada</taxon>
        <taxon>Parabasalia</taxon>
        <taxon>Tritrichomonadida</taxon>
        <taxon>Tritrichomonadidae</taxon>
        <taxon>Tritrichomonas</taxon>
    </lineage>
</organism>
<comment type="caution">
    <text evidence="2">The sequence shown here is derived from an EMBL/GenBank/DDBJ whole genome shotgun (WGS) entry which is preliminary data.</text>
</comment>
<feature type="transmembrane region" description="Helical" evidence="1">
    <location>
        <begin position="42"/>
        <end position="65"/>
    </location>
</feature>
<keyword evidence="1" id="KW-0812">Transmembrane</keyword>
<dbReference type="RefSeq" id="XP_068346683.1">
    <property type="nucleotide sequence ID" value="XM_068496226.1"/>
</dbReference>
<reference evidence="2" key="1">
    <citation type="submission" date="2016-10" db="EMBL/GenBank/DDBJ databases">
        <authorList>
            <person name="Benchimol M."/>
            <person name="Almeida L.G."/>
            <person name="Vasconcelos A.T."/>
            <person name="Perreira-Neves A."/>
            <person name="Rosa I.A."/>
            <person name="Tasca T."/>
            <person name="Bogo M.R."/>
            <person name="de Souza W."/>
        </authorList>
    </citation>
    <scope>NUCLEOTIDE SEQUENCE [LARGE SCALE GENOMIC DNA]</scope>
    <source>
        <strain evidence="2">K</strain>
    </source>
</reference>
<accession>A0A1J4J2F3</accession>
<evidence type="ECO:0000313" key="2">
    <source>
        <dbReference type="EMBL" id="OHS93546.1"/>
    </source>
</evidence>
<keyword evidence="1" id="KW-0472">Membrane</keyword>
<name>A0A1J4J2F3_9EUKA</name>
<feature type="transmembrane region" description="Helical" evidence="1">
    <location>
        <begin position="137"/>
        <end position="160"/>
    </location>
</feature>
<evidence type="ECO:0000313" key="3">
    <source>
        <dbReference type="Proteomes" id="UP000179807"/>
    </source>
</evidence>